<dbReference type="AlphaFoldDB" id="A0A1G1WH95"/>
<dbReference type="InterPro" id="IPR027304">
    <property type="entry name" value="Trigger_fact/SurA_dom_sf"/>
</dbReference>
<evidence type="ECO:0000256" key="1">
    <source>
        <dbReference type="ARBA" id="ARBA00000971"/>
    </source>
</evidence>
<keyword evidence="5" id="KW-0413">Isomerase</keyword>
<proteinExistence type="predicted"/>
<dbReference type="EMBL" id="MHCV01000041">
    <property type="protein sequence ID" value="OGY27072.1"/>
    <property type="molecule type" value="Genomic_DNA"/>
</dbReference>
<accession>A0A1G1WH95</accession>
<keyword evidence="7" id="KW-0812">Transmembrane</keyword>
<evidence type="ECO:0000256" key="2">
    <source>
        <dbReference type="ARBA" id="ARBA00013194"/>
    </source>
</evidence>
<dbReference type="GO" id="GO:0003755">
    <property type="term" value="F:peptidyl-prolyl cis-trans isomerase activity"/>
    <property type="evidence" value="ECO:0007669"/>
    <property type="project" value="UniProtKB-KW"/>
</dbReference>
<organism evidence="8 9">
    <name type="scientific">Candidatus Woykebacteria bacterium RIFCSPHIGHO2_01_FULL_39_12</name>
    <dbReference type="NCBI Taxonomy" id="1802599"/>
    <lineage>
        <taxon>Bacteria</taxon>
        <taxon>Candidatus Woykeibacteriota</taxon>
    </lineage>
</organism>
<evidence type="ECO:0000313" key="9">
    <source>
        <dbReference type="Proteomes" id="UP000177900"/>
    </source>
</evidence>
<evidence type="ECO:0000256" key="7">
    <source>
        <dbReference type="SAM" id="Phobius"/>
    </source>
</evidence>
<sequence>MSKAEKIKKSTKKTSNKGLIDGKGKKLSFKFSALQKTLRNKYNQKPLFYWTGVIIILILVVLFSLFWFKKSIFLAGTINGRLVTTPQFYSKLAQSNGEEVFDAIVRETLIKQEAAKKGLEASTDDIDKKLKALEDRLGGKENLDLAISQNNTNLKELKEQISLQILVEKLLEDKVNVTDKEIKEYKTGNKASTVGMSDDEIREIIKSNKLNEEFTVWYQDLKSKASISTFF</sequence>
<dbReference type="EC" id="5.2.1.8" evidence="2"/>
<feature type="transmembrane region" description="Helical" evidence="7">
    <location>
        <begin position="47"/>
        <end position="68"/>
    </location>
</feature>
<evidence type="ECO:0000256" key="6">
    <source>
        <dbReference type="SAM" id="Coils"/>
    </source>
</evidence>
<dbReference type="SUPFAM" id="SSF109998">
    <property type="entry name" value="Triger factor/SurA peptide-binding domain-like"/>
    <property type="match status" value="1"/>
</dbReference>
<dbReference type="PANTHER" id="PTHR47245:SF1">
    <property type="entry name" value="FOLDASE PROTEIN PRSA"/>
    <property type="match status" value="1"/>
</dbReference>
<protein>
    <recommendedName>
        <fullName evidence="2">peptidylprolyl isomerase</fullName>
        <ecNumber evidence="2">5.2.1.8</ecNumber>
    </recommendedName>
</protein>
<dbReference type="InterPro" id="IPR050245">
    <property type="entry name" value="PrsA_foldase"/>
</dbReference>
<comment type="caution">
    <text evidence="8">The sequence shown here is derived from an EMBL/GenBank/DDBJ whole genome shotgun (WGS) entry which is preliminary data.</text>
</comment>
<keyword evidence="3" id="KW-0732">Signal</keyword>
<name>A0A1G1WH95_9BACT</name>
<evidence type="ECO:0000256" key="3">
    <source>
        <dbReference type="ARBA" id="ARBA00022729"/>
    </source>
</evidence>
<dbReference type="Proteomes" id="UP000177900">
    <property type="component" value="Unassembled WGS sequence"/>
</dbReference>
<dbReference type="Gene3D" id="1.10.4030.10">
    <property type="entry name" value="Porin chaperone SurA, peptide-binding domain"/>
    <property type="match status" value="1"/>
</dbReference>
<keyword evidence="7" id="KW-1133">Transmembrane helix</keyword>
<dbReference type="PANTHER" id="PTHR47245">
    <property type="entry name" value="PEPTIDYLPROLYL ISOMERASE"/>
    <property type="match status" value="1"/>
</dbReference>
<keyword evidence="4" id="KW-0697">Rotamase</keyword>
<keyword evidence="6" id="KW-0175">Coiled coil</keyword>
<gene>
    <name evidence="8" type="ORF">A2864_00245</name>
</gene>
<evidence type="ECO:0000256" key="4">
    <source>
        <dbReference type="ARBA" id="ARBA00023110"/>
    </source>
</evidence>
<reference evidence="8 9" key="1">
    <citation type="journal article" date="2016" name="Nat. Commun.">
        <title>Thousands of microbial genomes shed light on interconnected biogeochemical processes in an aquifer system.</title>
        <authorList>
            <person name="Anantharaman K."/>
            <person name="Brown C.T."/>
            <person name="Hug L.A."/>
            <person name="Sharon I."/>
            <person name="Castelle C.J."/>
            <person name="Probst A.J."/>
            <person name="Thomas B.C."/>
            <person name="Singh A."/>
            <person name="Wilkins M.J."/>
            <person name="Karaoz U."/>
            <person name="Brodie E.L."/>
            <person name="Williams K.H."/>
            <person name="Hubbard S.S."/>
            <person name="Banfield J.F."/>
        </authorList>
    </citation>
    <scope>NUCLEOTIDE SEQUENCE [LARGE SCALE GENOMIC DNA]</scope>
</reference>
<evidence type="ECO:0000313" key="8">
    <source>
        <dbReference type="EMBL" id="OGY27072.1"/>
    </source>
</evidence>
<comment type="catalytic activity">
    <reaction evidence="1">
        <text>[protein]-peptidylproline (omega=180) = [protein]-peptidylproline (omega=0)</text>
        <dbReference type="Rhea" id="RHEA:16237"/>
        <dbReference type="Rhea" id="RHEA-COMP:10747"/>
        <dbReference type="Rhea" id="RHEA-COMP:10748"/>
        <dbReference type="ChEBI" id="CHEBI:83833"/>
        <dbReference type="ChEBI" id="CHEBI:83834"/>
        <dbReference type="EC" id="5.2.1.8"/>
    </reaction>
</comment>
<evidence type="ECO:0000256" key="5">
    <source>
        <dbReference type="ARBA" id="ARBA00023235"/>
    </source>
</evidence>
<feature type="coiled-coil region" evidence="6">
    <location>
        <begin position="116"/>
        <end position="160"/>
    </location>
</feature>
<keyword evidence="7" id="KW-0472">Membrane</keyword>